<dbReference type="Pfam" id="PF14322">
    <property type="entry name" value="SusD-like_3"/>
    <property type="match status" value="1"/>
</dbReference>
<evidence type="ECO:0000256" key="1">
    <source>
        <dbReference type="ARBA" id="ARBA00004442"/>
    </source>
</evidence>
<feature type="domain" description="RagB/SusD" evidence="6">
    <location>
        <begin position="317"/>
        <end position="531"/>
    </location>
</feature>
<dbReference type="CDD" id="cd08977">
    <property type="entry name" value="SusD"/>
    <property type="match status" value="1"/>
</dbReference>
<evidence type="ECO:0000256" key="5">
    <source>
        <dbReference type="ARBA" id="ARBA00023237"/>
    </source>
</evidence>
<reference evidence="8 9" key="1">
    <citation type="submission" date="2015-12" db="EMBL/GenBank/DDBJ databases">
        <title>Genome sequence of Mucilaginibacter gotjawali.</title>
        <authorList>
            <person name="Lee J.S."/>
            <person name="Lee K.C."/>
            <person name="Kim K.K."/>
            <person name="Lee B.W."/>
        </authorList>
    </citation>
    <scope>NUCLEOTIDE SEQUENCE [LARGE SCALE GENOMIC DNA]</scope>
    <source>
        <strain evidence="8 9">SA3-7</strain>
    </source>
</reference>
<evidence type="ECO:0000256" key="2">
    <source>
        <dbReference type="ARBA" id="ARBA00006275"/>
    </source>
</evidence>
<accession>A0A125T2F1</accession>
<dbReference type="Gene3D" id="1.25.40.390">
    <property type="match status" value="1"/>
</dbReference>
<dbReference type="SUPFAM" id="SSF48452">
    <property type="entry name" value="TPR-like"/>
    <property type="match status" value="1"/>
</dbReference>
<dbReference type="InterPro" id="IPR011990">
    <property type="entry name" value="TPR-like_helical_dom_sf"/>
</dbReference>
<dbReference type="Proteomes" id="UP000218263">
    <property type="component" value="Chromosome"/>
</dbReference>
<comment type="similarity">
    <text evidence="2">Belongs to the SusD family.</text>
</comment>
<evidence type="ECO:0000259" key="6">
    <source>
        <dbReference type="Pfam" id="PF07980"/>
    </source>
</evidence>
<comment type="subcellular location">
    <subcellularLocation>
        <location evidence="1">Cell outer membrane</location>
    </subcellularLocation>
</comment>
<keyword evidence="5" id="KW-0998">Cell outer membrane</keyword>
<name>A0A125T2F1_9SPHI</name>
<evidence type="ECO:0000256" key="4">
    <source>
        <dbReference type="ARBA" id="ARBA00023136"/>
    </source>
</evidence>
<dbReference type="InterPro" id="IPR033985">
    <property type="entry name" value="SusD-like_N"/>
</dbReference>
<dbReference type="PROSITE" id="PS51257">
    <property type="entry name" value="PROKAR_LIPOPROTEIN"/>
    <property type="match status" value="1"/>
</dbReference>
<dbReference type="OrthoDB" id="618454at2"/>
<sequence>MKKTLYLTLCMCLLGAISCKKSFLDRPPLGVQTENNFFASPDAGFKTVVKCYQVFNDAYGYEWPRTELGDIATDDAEKGGSDAGDRPFVADFGWGRTLANNVSLENFWANHYLGIGNCNNALDNFPKNILIDAQGYKLSDATKSRYVAEIKVLRAFLYFELVRVFGGVPLVDKTLTVNDGSKLSRATAKDIFTFIIQDLDAAAAETNLPGKATMPTGEIGRVNKEAVYALEARVYLYFAKDDATLFAKARDAAKKVIDSHSYSLDPEFQTLYLPGSYTSPEPVFSIIHGDNPSLGIYGSFTPLYTSPRGPTGAYGFDQPTQNLVDEFEPGDPRLLYTVIQPGDVFPKTSGTEVLNFSSYPSTGYHNRKSYLTQARRGAGWGDDAWTFHVIRYADVLLMYAEALLQSGGDKQVVADNINLVRYRASNSSRTDAEAVSRVLVIPNTPLADVKSSDDLVKAIKHERRVEFAMEYQRLYDLQRWNSYIETMNIFATTPKSNGRGANFKKGVNELFPIPQVEIDRSGGSTKQNPGY</sequence>
<dbReference type="InterPro" id="IPR012944">
    <property type="entry name" value="SusD_RagB_dom"/>
</dbReference>
<evidence type="ECO:0000259" key="7">
    <source>
        <dbReference type="Pfam" id="PF14322"/>
    </source>
</evidence>
<dbReference type="Pfam" id="PF07980">
    <property type="entry name" value="SusD_RagB"/>
    <property type="match status" value="1"/>
</dbReference>
<evidence type="ECO:0000313" key="8">
    <source>
        <dbReference type="EMBL" id="BAU52952.1"/>
    </source>
</evidence>
<dbReference type="KEGG" id="mgot:MgSA37_01116"/>
<evidence type="ECO:0000256" key="3">
    <source>
        <dbReference type="ARBA" id="ARBA00022729"/>
    </source>
</evidence>
<evidence type="ECO:0000313" key="9">
    <source>
        <dbReference type="Proteomes" id="UP000218263"/>
    </source>
</evidence>
<keyword evidence="4" id="KW-0472">Membrane</keyword>
<dbReference type="EMBL" id="AP017313">
    <property type="protein sequence ID" value="BAU52952.1"/>
    <property type="molecule type" value="Genomic_DNA"/>
</dbReference>
<protein>
    <submittedName>
        <fullName evidence="8">SusD family protein</fullName>
    </submittedName>
</protein>
<dbReference type="GO" id="GO:0009279">
    <property type="term" value="C:cell outer membrane"/>
    <property type="evidence" value="ECO:0007669"/>
    <property type="project" value="UniProtKB-SubCell"/>
</dbReference>
<keyword evidence="3" id="KW-0732">Signal</keyword>
<keyword evidence="9" id="KW-1185">Reference proteome</keyword>
<dbReference type="AlphaFoldDB" id="A0A125T2F1"/>
<gene>
    <name evidence="8" type="ORF">MgSA37_01116</name>
</gene>
<feature type="domain" description="SusD-like N-terminal" evidence="7">
    <location>
        <begin position="101"/>
        <end position="236"/>
    </location>
</feature>
<proteinExistence type="inferred from homology"/>
<dbReference type="RefSeq" id="WP_096357293.1">
    <property type="nucleotide sequence ID" value="NZ_AP017313.1"/>
</dbReference>
<organism evidence="8 9">
    <name type="scientific">Mucilaginibacter gotjawali</name>
    <dbReference type="NCBI Taxonomy" id="1550579"/>
    <lineage>
        <taxon>Bacteria</taxon>
        <taxon>Pseudomonadati</taxon>
        <taxon>Bacteroidota</taxon>
        <taxon>Sphingobacteriia</taxon>
        <taxon>Sphingobacteriales</taxon>
        <taxon>Sphingobacteriaceae</taxon>
        <taxon>Mucilaginibacter</taxon>
    </lineage>
</organism>